<keyword evidence="4 8" id="KW-0812">Transmembrane</keyword>
<accession>A0A810NEG3</accession>
<feature type="transmembrane region" description="Helical" evidence="8">
    <location>
        <begin position="327"/>
        <end position="345"/>
    </location>
</feature>
<dbReference type="InterPro" id="IPR036259">
    <property type="entry name" value="MFS_trans_sf"/>
</dbReference>
<dbReference type="KEGG" id="pry:Prubr_66960"/>
<evidence type="ECO:0000256" key="4">
    <source>
        <dbReference type="ARBA" id="ARBA00022692"/>
    </source>
</evidence>
<feature type="region of interest" description="Disordered" evidence="7">
    <location>
        <begin position="1"/>
        <end position="21"/>
    </location>
</feature>
<feature type="transmembrane region" description="Helical" evidence="8">
    <location>
        <begin position="246"/>
        <end position="265"/>
    </location>
</feature>
<feature type="transmembrane region" description="Helical" evidence="8">
    <location>
        <begin position="119"/>
        <end position="140"/>
    </location>
</feature>
<dbReference type="RefSeq" id="WP_212819109.1">
    <property type="nucleotide sequence ID" value="NZ_AP023359.1"/>
</dbReference>
<dbReference type="EMBL" id="AP023359">
    <property type="protein sequence ID" value="BCJ69675.1"/>
    <property type="molecule type" value="Genomic_DNA"/>
</dbReference>
<organism evidence="10 11">
    <name type="scientific">Polymorphospora rubra</name>
    <dbReference type="NCBI Taxonomy" id="338584"/>
    <lineage>
        <taxon>Bacteria</taxon>
        <taxon>Bacillati</taxon>
        <taxon>Actinomycetota</taxon>
        <taxon>Actinomycetes</taxon>
        <taxon>Micromonosporales</taxon>
        <taxon>Micromonosporaceae</taxon>
        <taxon>Polymorphospora</taxon>
    </lineage>
</organism>
<evidence type="ECO:0000256" key="8">
    <source>
        <dbReference type="SAM" id="Phobius"/>
    </source>
</evidence>
<dbReference type="AlphaFoldDB" id="A0A810NEG3"/>
<keyword evidence="2" id="KW-0813">Transport</keyword>
<dbReference type="Gene3D" id="1.20.1720.10">
    <property type="entry name" value="Multidrug resistance protein D"/>
    <property type="match status" value="1"/>
</dbReference>
<feature type="transmembrane region" description="Helical" evidence="8">
    <location>
        <begin position="377"/>
        <end position="403"/>
    </location>
</feature>
<feature type="transmembrane region" description="Helical" evidence="8">
    <location>
        <begin position="286"/>
        <end position="307"/>
    </location>
</feature>
<dbReference type="PROSITE" id="PS50850">
    <property type="entry name" value="MFS"/>
    <property type="match status" value="1"/>
</dbReference>
<feature type="transmembrane region" description="Helical" evidence="8">
    <location>
        <begin position="63"/>
        <end position="82"/>
    </location>
</feature>
<dbReference type="CDD" id="cd17321">
    <property type="entry name" value="MFS_MMR_MDR_like"/>
    <property type="match status" value="1"/>
</dbReference>
<evidence type="ECO:0000256" key="1">
    <source>
        <dbReference type="ARBA" id="ARBA00004651"/>
    </source>
</evidence>
<evidence type="ECO:0000256" key="6">
    <source>
        <dbReference type="ARBA" id="ARBA00023136"/>
    </source>
</evidence>
<sequence length="522" mass="53029">MTRPDETEVRPDGSGPAPARATGRQWAGLALLVLPMLMLSTDLTVLFFALPTLSADLDPSATQVLWIVHVYGFLIAGFLVTMGRLSDRVGPRRLLLIGSTAFAALSAGAAFSVSAEMLIVARALLGIAGATLMPSLFSLLRIMFHDDGQRRLAIAIMFSAFSTGGAVGPLLGGALLEYFWWGSVFLINVPPMLLLLLAGTRLLPEQPGRTDVRLDPTSVVLSVVGMLAVVYGLQELAAAQEGDAGSVWPDLAVVAAGAAVLAAFVRRQRRLRDPLFDLALLADRRTGTALATLLLVGVGVVGTFYLFTQYLQWVAGLSPLQAGLWTLPYIVVNIAGAMLAPALAARLGPATVVAAGLAVTALGAALLVLAAGTATPLVPLVVTICVVALGQGAATALISDLIIAGAPAGQTGSAAAAQEVGGELGTALGVAAGGAVGLLVYRGSLPGTGSAEAPETAVRAAGASVHEGIAVADEFPALLGPVRDAVINGLQTYAGVAAFLTAVAAVLVAAVLVRRPGRSAPG</sequence>
<feature type="transmembrane region" description="Helical" evidence="8">
    <location>
        <begin position="94"/>
        <end position="113"/>
    </location>
</feature>
<feature type="transmembrane region" description="Helical" evidence="8">
    <location>
        <begin position="493"/>
        <end position="513"/>
    </location>
</feature>
<feature type="transmembrane region" description="Helical" evidence="8">
    <location>
        <begin position="218"/>
        <end position="234"/>
    </location>
</feature>
<keyword evidence="5 8" id="KW-1133">Transmembrane helix</keyword>
<reference evidence="10" key="1">
    <citation type="submission" date="2020-08" db="EMBL/GenBank/DDBJ databases">
        <title>Whole genome shotgun sequence of Polymorphospora rubra NBRC 101157.</title>
        <authorList>
            <person name="Komaki H."/>
            <person name="Tamura T."/>
        </authorList>
    </citation>
    <scope>NUCLEOTIDE SEQUENCE</scope>
    <source>
        <strain evidence="10">NBRC 101157</strain>
    </source>
</reference>
<dbReference type="PANTHER" id="PTHR42718:SF47">
    <property type="entry name" value="METHYL VIOLOGEN RESISTANCE PROTEIN SMVA"/>
    <property type="match status" value="1"/>
</dbReference>
<proteinExistence type="predicted"/>
<feature type="transmembrane region" description="Helical" evidence="8">
    <location>
        <begin position="29"/>
        <end position="51"/>
    </location>
</feature>
<evidence type="ECO:0000313" key="11">
    <source>
        <dbReference type="Proteomes" id="UP000680866"/>
    </source>
</evidence>
<evidence type="ECO:0000256" key="5">
    <source>
        <dbReference type="ARBA" id="ARBA00022989"/>
    </source>
</evidence>
<dbReference type="GO" id="GO:0022857">
    <property type="term" value="F:transmembrane transporter activity"/>
    <property type="evidence" value="ECO:0007669"/>
    <property type="project" value="InterPro"/>
</dbReference>
<gene>
    <name evidence="10" type="ORF">Prubr_66960</name>
</gene>
<keyword evidence="11" id="KW-1185">Reference proteome</keyword>
<dbReference type="SUPFAM" id="SSF103473">
    <property type="entry name" value="MFS general substrate transporter"/>
    <property type="match status" value="1"/>
</dbReference>
<dbReference type="Proteomes" id="UP000680866">
    <property type="component" value="Chromosome"/>
</dbReference>
<keyword evidence="3" id="KW-1003">Cell membrane</keyword>
<name>A0A810NEG3_9ACTN</name>
<feature type="transmembrane region" description="Helical" evidence="8">
    <location>
        <begin position="424"/>
        <end position="441"/>
    </location>
</feature>
<dbReference type="Pfam" id="PF07690">
    <property type="entry name" value="MFS_1"/>
    <property type="match status" value="1"/>
</dbReference>
<dbReference type="InterPro" id="IPR020846">
    <property type="entry name" value="MFS_dom"/>
</dbReference>
<protein>
    <submittedName>
        <fullName evidence="10">MFS transporter</fullName>
    </submittedName>
</protein>
<feature type="transmembrane region" description="Helical" evidence="8">
    <location>
        <begin position="152"/>
        <end position="172"/>
    </location>
</feature>
<dbReference type="GO" id="GO:0005886">
    <property type="term" value="C:plasma membrane"/>
    <property type="evidence" value="ECO:0007669"/>
    <property type="project" value="UniProtKB-SubCell"/>
</dbReference>
<feature type="transmembrane region" description="Helical" evidence="8">
    <location>
        <begin position="352"/>
        <end position="371"/>
    </location>
</feature>
<evidence type="ECO:0000256" key="2">
    <source>
        <dbReference type="ARBA" id="ARBA00022448"/>
    </source>
</evidence>
<dbReference type="Gene3D" id="1.20.1250.20">
    <property type="entry name" value="MFS general substrate transporter like domains"/>
    <property type="match status" value="1"/>
</dbReference>
<feature type="transmembrane region" description="Helical" evidence="8">
    <location>
        <begin position="178"/>
        <end position="197"/>
    </location>
</feature>
<dbReference type="PANTHER" id="PTHR42718">
    <property type="entry name" value="MAJOR FACILITATOR SUPERFAMILY MULTIDRUG TRANSPORTER MFSC"/>
    <property type="match status" value="1"/>
</dbReference>
<evidence type="ECO:0000256" key="7">
    <source>
        <dbReference type="SAM" id="MobiDB-lite"/>
    </source>
</evidence>
<evidence type="ECO:0000259" key="9">
    <source>
        <dbReference type="PROSITE" id="PS50850"/>
    </source>
</evidence>
<keyword evidence="6 8" id="KW-0472">Membrane</keyword>
<evidence type="ECO:0000256" key="3">
    <source>
        <dbReference type="ARBA" id="ARBA00022475"/>
    </source>
</evidence>
<feature type="compositionally biased region" description="Basic and acidic residues" evidence="7">
    <location>
        <begin position="1"/>
        <end position="11"/>
    </location>
</feature>
<comment type="subcellular location">
    <subcellularLocation>
        <location evidence="1">Cell membrane</location>
        <topology evidence="1">Multi-pass membrane protein</topology>
    </subcellularLocation>
</comment>
<feature type="domain" description="Major facilitator superfamily (MFS) profile" evidence="9">
    <location>
        <begin position="28"/>
        <end position="521"/>
    </location>
</feature>
<dbReference type="InterPro" id="IPR011701">
    <property type="entry name" value="MFS"/>
</dbReference>
<evidence type="ECO:0000313" key="10">
    <source>
        <dbReference type="EMBL" id="BCJ69675.1"/>
    </source>
</evidence>